<dbReference type="GO" id="GO:0008253">
    <property type="term" value="F:5'-nucleotidase activity"/>
    <property type="evidence" value="ECO:0007669"/>
    <property type="project" value="TreeGrafter"/>
</dbReference>
<evidence type="ECO:0000256" key="6">
    <source>
        <dbReference type="PIRSR" id="PIRSR017434-2"/>
    </source>
</evidence>
<evidence type="ECO:0000256" key="3">
    <source>
        <dbReference type="ARBA" id="ARBA00022801"/>
    </source>
</evidence>
<dbReference type="PIRSF" id="PIRSF017434">
    <property type="entry name" value="Purine_5'-nucleotidase"/>
    <property type="match status" value="1"/>
</dbReference>
<evidence type="ECO:0000313" key="7">
    <source>
        <dbReference type="EMBL" id="CAE0404481.1"/>
    </source>
</evidence>
<feature type="binding site" evidence="6">
    <location>
        <position position="73"/>
    </location>
    <ligand>
        <name>GMP</name>
        <dbReference type="ChEBI" id="CHEBI:58115"/>
    </ligand>
</feature>
<dbReference type="PANTHER" id="PTHR12103:SF15">
    <property type="entry name" value="CYTOSOLIC PURINE 5'-NUCLEOTIDASE"/>
    <property type="match status" value="1"/>
</dbReference>
<dbReference type="InterPro" id="IPR016695">
    <property type="entry name" value="Pur_nucleotidase"/>
</dbReference>
<dbReference type="InterPro" id="IPR023214">
    <property type="entry name" value="HAD_sf"/>
</dbReference>
<feature type="active site" description="Proton donor" evidence="5">
    <location>
        <position position="73"/>
    </location>
</feature>
<reference evidence="7" key="1">
    <citation type="submission" date="2021-01" db="EMBL/GenBank/DDBJ databases">
        <authorList>
            <person name="Corre E."/>
            <person name="Pelletier E."/>
            <person name="Niang G."/>
            <person name="Scheremetjew M."/>
            <person name="Finn R."/>
            <person name="Kale V."/>
            <person name="Holt S."/>
            <person name="Cochrane G."/>
            <person name="Meng A."/>
            <person name="Brown T."/>
            <person name="Cohen L."/>
        </authorList>
    </citation>
    <scope>NUCLEOTIDE SEQUENCE</scope>
    <source>
        <strain evidence="7">CCMP127</strain>
    </source>
</reference>
<dbReference type="NCBIfam" id="TIGR02244">
    <property type="entry name" value="HAD-IG-Ncltidse"/>
    <property type="match status" value="1"/>
</dbReference>
<dbReference type="EMBL" id="HBIM01002986">
    <property type="protein sequence ID" value="CAE0404482.1"/>
    <property type="molecule type" value="Transcribed_RNA"/>
</dbReference>
<dbReference type="InterPro" id="IPR036412">
    <property type="entry name" value="HAD-like_sf"/>
</dbReference>
<evidence type="ECO:0000256" key="2">
    <source>
        <dbReference type="ARBA" id="ARBA00022723"/>
    </source>
</evidence>
<dbReference type="EMBL" id="HBIM01002985">
    <property type="protein sequence ID" value="CAE0404481.1"/>
    <property type="molecule type" value="Transcribed_RNA"/>
</dbReference>
<keyword evidence="2 6" id="KW-0479">Metal-binding</keyword>
<feature type="binding site" evidence="6">
    <location>
        <position position="379"/>
    </location>
    <ligand>
        <name>Mg(2+)</name>
        <dbReference type="ChEBI" id="CHEBI:18420"/>
    </ligand>
</feature>
<proteinExistence type="inferred from homology"/>
<dbReference type="AlphaFoldDB" id="A0A6S8IL41"/>
<accession>A0A6S8IL41</accession>
<dbReference type="PANTHER" id="PTHR12103">
    <property type="entry name" value="5'-NUCLEOTIDASE DOMAIN-CONTAINING"/>
    <property type="match status" value="1"/>
</dbReference>
<dbReference type="Pfam" id="PF05761">
    <property type="entry name" value="5_nucleotid"/>
    <property type="match status" value="1"/>
</dbReference>
<gene>
    <name evidence="7" type="ORF">ACOF00016_LOCUS2600</name>
    <name evidence="8" type="ORF">ACOF00016_LOCUS2601</name>
</gene>
<dbReference type="Gene3D" id="3.40.50.1000">
    <property type="entry name" value="HAD superfamily/HAD-like"/>
    <property type="match status" value="1"/>
</dbReference>
<dbReference type="SUPFAM" id="SSF56784">
    <property type="entry name" value="HAD-like"/>
    <property type="match status" value="1"/>
</dbReference>
<keyword evidence="4 6" id="KW-0460">Magnesium</keyword>
<feature type="binding site" evidence="6">
    <location>
        <position position="71"/>
    </location>
    <ligand>
        <name>Mg(2+)</name>
        <dbReference type="ChEBI" id="CHEBI:18420"/>
    </ligand>
</feature>
<sequence>MNTPVNGDAVSGASTPSTSCTRYDQLLRDVGLDDGSLRHVKSLPSSRAVTVNEIFCNRELRMEGIRAVGFDMDYTIAQYQQPAFDQLAFDGAKEKLVHKMGYPEEVLDFQYDHTMWTRGLIIDTQRGNFLKIDRHKYVRVAYHGFERMSPLARKTLYSRTFNKVLSFSEKHFVNMDTLFQFVDAHLFALLIDLKDNAEYDVLDYKTYEEIYKDIRECVDLCHRDGVIKDEVAVNPEKYLVLDPGLLPMLRRFRNEGIKVFLLTNSYWEYTVTVMNYLYHGRRVDENKQKENEWLQLFDLVVVGSCKPAYMLDPYLNLFRVKTKDGSLLNTDGIYEIDALNPNGAQKFLDKGKVFQGGNWLHLHKMLEIEAGEEILYVGDHLYSDVLRSKRTLGWRSAFIMPELEDEMRVFARNMEVARNIDAMRKLRDELDQYGEEVKRTRDPKDPKTVKLIEGLLEDDRVVKSKLTQLAEQWHQAHHPVWGAMFNAGYQDSRFAFFVGNYACLYTSKATNLGLCSAIRSFRTSSEGLPHDKLLDSADSSFYDIDLLATERLEG</sequence>
<keyword evidence="3" id="KW-0378">Hydrolase</keyword>
<evidence type="ECO:0000313" key="8">
    <source>
        <dbReference type="EMBL" id="CAE0404482.1"/>
    </source>
</evidence>
<feature type="active site" description="Nucleophile" evidence="5">
    <location>
        <position position="71"/>
    </location>
</feature>
<protein>
    <recommendedName>
        <fullName evidence="9">5'-nucleotidase</fullName>
    </recommendedName>
</protein>
<dbReference type="InterPro" id="IPR008380">
    <property type="entry name" value="HAD-SF_hydro_IG_5-nucl"/>
</dbReference>
<evidence type="ECO:0000256" key="1">
    <source>
        <dbReference type="ARBA" id="ARBA00009589"/>
    </source>
</evidence>
<comment type="cofactor">
    <cofactor evidence="6">
        <name>Mg(2+)</name>
        <dbReference type="ChEBI" id="CHEBI:18420"/>
    </cofactor>
    <text evidence="6">Binds 1 Mg(2+) ion per subunit.</text>
</comment>
<evidence type="ECO:0000256" key="4">
    <source>
        <dbReference type="ARBA" id="ARBA00022842"/>
    </source>
</evidence>
<evidence type="ECO:0000256" key="5">
    <source>
        <dbReference type="PIRSR" id="PIRSR017434-1"/>
    </source>
</evidence>
<name>A0A6S8IL41_9STRA</name>
<dbReference type="GO" id="GO:0046872">
    <property type="term" value="F:metal ion binding"/>
    <property type="evidence" value="ECO:0007669"/>
    <property type="project" value="UniProtKB-KW"/>
</dbReference>
<evidence type="ECO:0008006" key="9">
    <source>
        <dbReference type="Google" id="ProtNLM"/>
    </source>
</evidence>
<organism evidence="7">
    <name type="scientific">Amphora coffeiformis</name>
    <dbReference type="NCBI Taxonomy" id="265554"/>
    <lineage>
        <taxon>Eukaryota</taxon>
        <taxon>Sar</taxon>
        <taxon>Stramenopiles</taxon>
        <taxon>Ochrophyta</taxon>
        <taxon>Bacillariophyta</taxon>
        <taxon>Bacillariophyceae</taxon>
        <taxon>Bacillariophycidae</taxon>
        <taxon>Thalassiophysales</taxon>
        <taxon>Catenulaceae</taxon>
        <taxon>Amphora</taxon>
    </lineage>
</organism>
<comment type="similarity">
    <text evidence="1">Belongs to the 5'(3')-deoxyribonucleotidase family.</text>
</comment>